<feature type="compositionally biased region" description="Basic and acidic residues" evidence="1">
    <location>
        <begin position="99"/>
        <end position="115"/>
    </location>
</feature>
<feature type="compositionally biased region" description="Basic residues" evidence="1">
    <location>
        <begin position="153"/>
        <end position="169"/>
    </location>
</feature>
<name>A0A3S4PVL5_PSEFL</name>
<dbReference type="EMBL" id="LR134318">
    <property type="protein sequence ID" value="VEF11706.1"/>
    <property type="molecule type" value="Genomic_DNA"/>
</dbReference>
<feature type="region of interest" description="Disordered" evidence="1">
    <location>
        <begin position="88"/>
        <end position="115"/>
    </location>
</feature>
<accession>A0A3S4PVL5</accession>
<proteinExistence type="predicted"/>
<evidence type="ECO:0000313" key="2">
    <source>
        <dbReference type="EMBL" id="VEF11706.1"/>
    </source>
</evidence>
<dbReference type="AlphaFoldDB" id="A0A3S4PVL5"/>
<protein>
    <submittedName>
        <fullName evidence="2">Uncharacterized protein</fullName>
    </submittedName>
</protein>
<gene>
    <name evidence="2" type="ORF">NCTC9428_03327</name>
</gene>
<evidence type="ECO:0000313" key="3">
    <source>
        <dbReference type="Proteomes" id="UP000281909"/>
    </source>
</evidence>
<dbReference type="Proteomes" id="UP000281909">
    <property type="component" value="Chromosome"/>
</dbReference>
<evidence type="ECO:0000256" key="1">
    <source>
        <dbReference type="SAM" id="MobiDB-lite"/>
    </source>
</evidence>
<feature type="region of interest" description="Disordered" evidence="1">
    <location>
        <begin position="144"/>
        <end position="169"/>
    </location>
</feature>
<organism evidence="2 3">
    <name type="scientific">Pseudomonas fluorescens</name>
    <dbReference type="NCBI Taxonomy" id="294"/>
    <lineage>
        <taxon>Bacteria</taxon>
        <taxon>Pseudomonadati</taxon>
        <taxon>Pseudomonadota</taxon>
        <taxon>Gammaproteobacteria</taxon>
        <taxon>Pseudomonadales</taxon>
        <taxon>Pseudomonadaceae</taxon>
        <taxon>Pseudomonas</taxon>
    </lineage>
</organism>
<sequence length="169" mass="18790">MCVLGILDWGHIRFIGCGRWRFRSYSESLFQTPKRNQKALPLAYGTSLRLSVPSLRCPSGGIAYGLLRCTSSRCMRLRRTVAALPPLTNTYARPADGTEDQKPQPDQRPDQRPDQKIAACGSSYSWIGYNLKKQVGCQAAFVGSPLGAGSFHTKAKQRSCPRRSRPTQQ</sequence>
<reference evidence="2 3" key="1">
    <citation type="submission" date="2018-12" db="EMBL/GenBank/DDBJ databases">
        <authorList>
            <consortium name="Pathogen Informatics"/>
        </authorList>
    </citation>
    <scope>NUCLEOTIDE SEQUENCE [LARGE SCALE GENOMIC DNA]</scope>
    <source>
        <strain evidence="2 3">NCTC9428</strain>
    </source>
</reference>